<dbReference type="PANTHER" id="PTHR21013:SF10">
    <property type="entry name" value="ATP SYNTHASE MITOCHONDRIAL F1 COMPLEX ASSEMBLY FACTOR 2"/>
    <property type="match status" value="1"/>
</dbReference>
<organism evidence="3 4">
    <name type="scientific">Toxocara canis</name>
    <name type="common">Canine roundworm</name>
    <dbReference type="NCBI Taxonomy" id="6265"/>
    <lineage>
        <taxon>Eukaryota</taxon>
        <taxon>Metazoa</taxon>
        <taxon>Ecdysozoa</taxon>
        <taxon>Nematoda</taxon>
        <taxon>Chromadorea</taxon>
        <taxon>Rhabditida</taxon>
        <taxon>Spirurina</taxon>
        <taxon>Ascaridomorpha</taxon>
        <taxon>Ascaridoidea</taxon>
        <taxon>Toxocaridae</taxon>
        <taxon>Toxocara</taxon>
    </lineage>
</organism>
<reference evidence="4" key="1">
    <citation type="submission" date="2016-06" db="UniProtKB">
        <authorList>
            <consortium name="WormBaseParasite"/>
        </authorList>
    </citation>
    <scope>IDENTIFICATION</scope>
</reference>
<dbReference type="EMBL" id="UYWY01023679">
    <property type="protein sequence ID" value="VDM47853.1"/>
    <property type="molecule type" value="Genomic_DNA"/>
</dbReference>
<evidence type="ECO:0000256" key="1">
    <source>
        <dbReference type="SAM" id="MobiDB-lite"/>
    </source>
</evidence>
<dbReference type="GO" id="GO:0033615">
    <property type="term" value="P:mitochondrial proton-transporting ATP synthase complex assembly"/>
    <property type="evidence" value="ECO:0007669"/>
    <property type="project" value="TreeGrafter"/>
</dbReference>
<feature type="region of interest" description="Disordered" evidence="1">
    <location>
        <begin position="93"/>
        <end position="122"/>
    </location>
</feature>
<dbReference type="Proteomes" id="UP000050794">
    <property type="component" value="Unassembled WGS sequence"/>
</dbReference>
<accession>A0A183V714</accession>
<dbReference type="Pfam" id="PF07542">
    <property type="entry name" value="ATP12"/>
    <property type="match status" value="1"/>
</dbReference>
<dbReference type="InterPro" id="IPR023335">
    <property type="entry name" value="ATP12_ortho_dom_sf"/>
</dbReference>
<dbReference type="WBParaSite" id="TCNE_0001653501-mRNA-1">
    <property type="protein sequence ID" value="TCNE_0001653501-mRNA-1"/>
    <property type="gene ID" value="TCNE_0001653501"/>
</dbReference>
<keyword evidence="3" id="KW-1185">Reference proteome</keyword>
<name>A0A183V714_TOXCA</name>
<dbReference type="SUPFAM" id="SSF160909">
    <property type="entry name" value="ATP12-like"/>
    <property type="match status" value="1"/>
</dbReference>
<reference evidence="2 3" key="2">
    <citation type="submission" date="2018-11" db="EMBL/GenBank/DDBJ databases">
        <authorList>
            <consortium name="Pathogen Informatics"/>
        </authorList>
    </citation>
    <scope>NUCLEOTIDE SEQUENCE [LARGE SCALE GENOMIC DNA]</scope>
</reference>
<proteinExistence type="predicted"/>
<dbReference type="InterPro" id="IPR011419">
    <property type="entry name" value="ATP12_ATP_synth-F1-assembly"/>
</dbReference>
<dbReference type="AlphaFoldDB" id="A0A183V714"/>
<dbReference type="PANTHER" id="PTHR21013">
    <property type="entry name" value="ATP SYNTHASE MITOCHONDRIAL F1 COMPLEX ASSEMBLY FACTOR 2/ATP12 PROTEIN, MITOCHONDRIAL PRECURSOR"/>
    <property type="match status" value="1"/>
</dbReference>
<feature type="compositionally biased region" description="Basic and acidic residues" evidence="1">
    <location>
        <begin position="93"/>
        <end position="105"/>
    </location>
</feature>
<dbReference type="GO" id="GO:0005739">
    <property type="term" value="C:mitochondrion"/>
    <property type="evidence" value="ECO:0007669"/>
    <property type="project" value="TreeGrafter"/>
</dbReference>
<gene>
    <name evidence="2" type="ORF">TCNE_LOCUS16532</name>
</gene>
<dbReference type="Gene3D" id="1.10.3580.10">
    <property type="entry name" value="ATP12 ATPase"/>
    <property type="match status" value="1"/>
</dbReference>
<sequence length="341" mass="39282">MSRPGAWGRVWMLIKQSFKGSQVERKYIAKDPAGNRYYEIVGTKQNVKRGYEPASPTSEPPVLEWQAWLKGTRRFPPSDEEIQINRLRQQAQRIEDSKIEKEAPRIESTGRGAGDTGPKPFPKYDDFEYQPGTESEPLALAIAHEWNSQKKYLNMAHMRLTGLLFTALDNPQALKKEDVVSKILEYLDTDTVLFRSSENEKLAELQQQKWDPVIKWASAEFDLKLKPSYSIVDVPSIESESRSNLQRYLLSYRFLPLIGVQYAVESVKSLLITLSVMAHRTDAEDAVEMTLLEQRFQSEMWGNVEWAHNVEHEELISRLSAGVLFAYLTSNLYVNRKLHEK</sequence>
<evidence type="ECO:0000313" key="2">
    <source>
        <dbReference type="EMBL" id="VDM47853.1"/>
    </source>
</evidence>
<evidence type="ECO:0000313" key="3">
    <source>
        <dbReference type="Proteomes" id="UP000050794"/>
    </source>
</evidence>
<protein>
    <submittedName>
        <fullName evidence="4">ATP synthase mitochondrial F1 complex assembly factor 2</fullName>
    </submittedName>
</protein>
<evidence type="ECO:0000313" key="4">
    <source>
        <dbReference type="WBParaSite" id="TCNE_0001653501-mRNA-1"/>
    </source>
</evidence>